<dbReference type="GO" id="GO:0006607">
    <property type="term" value="P:NLS-bearing protein import into nucleus"/>
    <property type="evidence" value="ECO:0000318"/>
    <property type="project" value="GO_Central"/>
</dbReference>
<sequence>MLSRGLGQKTTTKASDPFVQRLNLIISAYDENSEDYRFAHILYNSQKDTKQSKGLFGGKSTSLGGGGGLGGGLGKNKPKCISEREFSSYQDLAPKGFEPTVLKKDDIPNRMKAQKEILEQMKTKLHHMSEKIANINKDIEFFKKTDLAEAASNNRKILDLSMQQLSKKEVGALKSIQFSREEQELLDKLEAIKAQLNEPNKFVSQLNKLSLLQKFMEDSQEDQEDEFKIPEKRLKDVQDVLEVNGKSLAALEESIKIYQTFVKVQQKLLDQQRQNSK</sequence>
<evidence type="ECO:0000313" key="6">
    <source>
        <dbReference type="EMBL" id="EAY15321.1"/>
    </source>
</evidence>
<dbReference type="AlphaFoldDB" id="A2DW20"/>
<keyword evidence="2" id="KW-0813">Transport</keyword>
<dbReference type="PANTHER" id="PTHR13000:SF0">
    <property type="entry name" value="NUCLEOPORIN P54"/>
    <property type="match status" value="1"/>
</dbReference>
<reference evidence="6" key="2">
    <citation type="journal article" date="2007" name="Science">
        <title>Draft genome sequence of the sexually transmitted pathogen Trichomonas vaginalis.</title>
        <authorList>
            <person name="Carlton J.M."/>
            <person name="Hirt R.P."/>
            <person name="Silva J.C."/>
            <person name="Delcher A.L."/>
            <person name="Schatz M."/>
            <person name="Zhao Q."/>
            <person name="Wortman J.R."/>
            <person name="Bidwell S.L."/>
            <person name="Alsmark U.C.M."/>
            <person name="Besteiro S."/>
            <person name="Sicheritz-Ponten T."/>
            <person name="Noel C.J."/>
            <person name="Dacks J.B."/>
            <person name="Foster P.G."/>
            <person name="Simillion C."/>
            <person name="Van de Peer Y."/>
            <person name="Miranda-Saavedra D."/>
            <person name="Barton G.J."/>
            <person name="Westrop G.D."/>
            <person name="Mueller S."/>
            <person name="Dessi D."/>
            <person name="Fiori P.L."/>
            <person name="Ren Q."/>
            <person name="Paulsen I."/>
            <person name="Zhang H."/>
            <person name="Bastida-Corcuera F.D."/>
            <person name="Simoes-Barbosa A."/>
            <person name="Brown M.T."/>
            <person name="Hayes R.D."/>
            <person name="Mukherjee M."/>
            <person name="Okumura C.Y."/>
            <person name="Schneider R."/>
            <person name="Smith A.J."/>
            <person name="Vanacova S."/>
            <person name="Villalvazo M."/>
            <person name="Haas B.J."/>
            <person name="Pertea M."/>
            <person name="Feldblyum T.V."/>
            <person name="Utterback T.R."/>
            <person name="Shu C.L."/>
            <person name="Osoegawa K."/>
            <person name="de Jong P.J."/>
            <person name="Hrdy I."/>
            <person name="Horvathova L."/>
            <person name="Zubacova Z."/>
            <person name="Dolezal P."/>
            <person name="Malik S.B."/>
            <person name="Logsdon J.M. Jr."/>
            <person name="Henze K."/>
            <person name="Gupta A."/>
            <person name="Wang C.C."/>
            <person name="Dunne R.L."/>
            <person name="Upcroft J.A."/>
            <person name="Upcroft P."/>
            <person name="White O."/>
            <person name="Salzberg S.L."/>
            <person name="Tang P."/>
            <person name="Chiu C.-H."/>
            <person name="Lee Y.-S."/>
            <person name="Embley T.M."/>
            <person name="Coombs G.H."/>
            <person name="Mottram J.C."/>
            <person name="Tachezy J."/>
            <person name="Fraser-Liggett C.M."/>
            <person name="Johnson P.J."/>
        </authorList>
    </citation>
    <scope>NUCLEOTIDE SEQUENCE [LARGE SCALE GENOMIC DNA]</scope>
    <source>
        <strain evidence="6">G3</strain>
    </source>
</reference>
<comment type="subcellular location">
    <subcellularLocation>
        <location evidence="1">Nucleus</location>
    </subcellularLocation>
</comment>
<dbReference type="VEuPathDB" id="TrichDB:TVAG_223970"/>
<dbReference type="RefSeq" id="XP_001327544.1">
    <property type="nucleotide sequence ID" value="XM_001327509.1"/>
</dbReference>
<gene>
    <name evidence="6" type="ORF">TVAG_223970</name>
</gene>
<organism evidence="6 7">
    <name type="scientific">Trichomonas vaginalis (strain ATCC PRA-98 / G3)</name>
    <dbReference type="NCBI Taxonomy" id="412133"/>
    <lineage>
        <taxon>Eukaryota</taxon>
        <taxon>Metamonada</taxon>
        <taxon>Parabasalia</taxon>
        <taxon>Trichomonadida</taxon>
        <taxon>Trichomonadidae</taxon>
        <taxon>Trichomonas</taxon>
    </lineage>
</organism>
<accession>A2DW20</accession>
<dbReference type="InterPro" id="IPR024864">
    <property type="entry name" value="Nup54/Nup57/Nup44"/>
</dbReference>
<reference evidence="6" key="1">
    <citation type="submission" date="2006-10" db="EMBL/GenBank/DDBJ databases">
        <authorList>
            <person name="Amadeo P."/>
            <person name="Zhao Q."/>
            <person name="Wortman J."/>
            <person name="Fraser-Liggett C."/>
            <person name="Carlton J."/>
        </authorList>
    </citation>
    <scope>NUCLEOTIDE SEQUENCE</scope>
    <source>
        <strain evidence="6">G3</strain>
    </source>
</reference>
<dbReference type="SMR" id="A2DW20"/>
<dbReference type="GO" id="GO:0036228">
    <property type="term" value="P:protein localization to nuclear inner membrane"/>
    <property type="evidence" value="ECO:0000318"/>
    <property type="project" value="GO_Central"/>
</dbReference>
<dbReference type="PANTHER" id="PTHR13000">
    <property type="entry name" value="NUCLEOPORIN P54"/>
    <property type="match status" value="1"/>
</dbReference>
<dbReference type="Proteomes" id="UP000001542">
    <property type="component" value="Unassembled WGS sequence"/>
</dbReference>
<evidence type="ECO:0000256" key="3">
    <source>
        <dbReference type="ARBA" id="ARBA00023242"/>
    </source>
</evidence>
<proteinExistence type="predicted"/>
<feature type="domain" description="Nucleoporin Nup54 alpha-helical" evidence="5">
    <location>
        <begin position="105"/>
        <end position="209"/>
    </location>
</feature>
<keyword evidence="3" id="KW-0539">Nucleus</keyword>
<dbReference type="GO" id="GO:0017056">
    <property type="term" value="F:structural constituent of nuclear pore"/>
    <property type="evidence" value="ECO:0000318"/>
    <property type="project" value="GO_Central"/>
</dbReference>
<dbReference type="GO" id="GO:0006999">
    <property type="term" value="P:nuclear pore organization"/>
    <property type="evidence" value="ECO:0000318"/>
    <property type="project" value="GO_Central"/>
</dbReference>
<dbReference type="GO" id="GO:0044613">
    <property type="term" value="C:nuclear pore central transport channel"/>
    <property type="evidence" value="ECO:0000318"/>
    <property type="project" value="GO_Central"/>
</dbReference>
<dbReference type="Pfam" id="PF13874">
    <property type="entry name" value="Nup54"/>
    <property type="match status" value="1"/>
</dbReference>
<evidence type="ECO:0000313" key="7">
    <source>
        <dbReference type="Proteomes" id="UP000001542"/>
    </source>
</evidence>
<evidence type="ECO:0000256" key="2">
    <source>
        <dbReference type="ARBA" id="ARBA00022448"/>
    </source>
</evidence>
<evidence type="ECO:0000259" key="5">
    <source>
        <dbReference type="Pfam" id="PF13874"/>
    </source>
</evidence>
<name>A2DW20_TRIV3</name>
<evidence type="ECO:0000256" key="1">
    <source>
        <dbReference type="ARBA" id="ARBA00004123"/>
    </source>
</evidence>
<protein>
    <recommendedName>
        <fullName evidence="5">Nucleoporin Nup54 alpha-helical domain-containing protein</fullName>
    </recommendedName>
</protein>
<evidence type="ECO:0000256" key="4">
    <source>
        <dbReference type="SAM" id="Coils"/>
    </source>
</evidence>
<dbReference type="InParanoid" id="A2DW20"/>
<feature type="coiled-coil region" evidence="4">
    <location>
        <begin position="111"/>
        <end position="138"/>
    </location>
</feature>
<keyword evidence="4" id="KW-0175">Coiled coil</keyword>
<dbReference type="STRING" id="5722.A2DW20"/>
<keyword evidence="7" id="KW-1185">Reference proteome</keyword>
<dbReference type="EMBL" id="DS113257">
    <property type="protein sequence ID" value="EAY15321.1"/>
    <property type="molecule type" value="Genomic_DNA"/>
</dbReference>
<dbReference type="KEGG" id="tva:4773347"/>
<dbReference type="InterPro" id="IPR025712">
    <property type="entry name" value="Nup54_alpha-helical_dom"/>
</dbReference>
<dbReference type="VEuPathDB" id="TrichDB:TVAGG3_0805270"/>